<dbReference type="InterPro" id="IPR003961">
    <property type="entry name" value="FN3_dom"/>
</dbReference>
<evidence type="ECO:0000313" key="14">
    <source>
        <dbReference type="EMBL" id="CAH0752245.1"/>
    </source>
</evidence>
<dbReference type="InterPro" id="IPR050964">
    <property type="entry name" value="Striated_Muscle_Regulatory"/>
</dbReference>
<feature type="domain" description="Ig-like" evidence="12">
    <location>
        <begin position="108"/>
        <end position="192"/>
    </location>
</feature>
<organism evidence="14 15">
    <name type="scientific">Diatraea saccharalis</name>
    <name type="common">sugarcane borer</name>
    <dbReference type="NCBI Taxonomy" id="40085"/>
    <lineage>
        <taxon>Eukaryota</taxon>
        <taxon>Metazoa</taxon>
        <taxon>Ecdysozoa</taxon>
        <taxon>Arthropoda</taxon>
        <taxon>Hexapoda</taxon>
        <taxon>Insecta</taxon>
        <taxon>Pterygota</taxon>
        <taxon>Neoptera</taxon>
        <taxon>Endopterygota</taxon>
        <taxon>Lepidoptera</taxon>
        <taxon>Glossata</taxon>
        <taxon>Ditrysia</taxon>
        <taxon>Pyraloidea</taxon>
        <taxon>Crambidae</taxon>
        <taxon>Crambinae</taxon>
        <taxon>Diatraea</taxon>
    </lineage>
</organism>
<feature type="domain" description="Ig-like" evidence="12">
    <location>
        <begin position="292"/>
        <end position="383"/>
    </location>
</feature>
<dbReference type="SMART" id="SM00408">
    <property type="entry name" value="IGc2"/>
    <property type="match status" value="3"/>
</dbReference>
<proteinExistence type="inferred from homology"/>
<dbReference type="GO" id="GO:0009653">
    <property type="term" value="P:anatomical structure morphogenesis"/>
    <property type="evidence" value="ECO:0007669"/>
    <property type="project" value="UniProtKB-ARBA"/>
</dbReference>
<dbReference type="InterPro" id="IPR007110">
    <property type="entry name" value="Ig-like_dom"/>
</dbReference>
<protein>
    <recommendedName>
        <fullName evidence="8">Hemolin</fullName>
    </recommendedName>
</protein>
<dbReference type="InterPro" id="IPR013106">
    <property type="entry name" value="Ig_V-set"/>
</dbReference>
<dbReference type="InterPro" id="IPR013098">
    <property type="entry name" value="Ig_I-set"/>
</dbReference>
<keyword evidence="5" id="KW-0325">Glycoprotein</keyword>
<dbReference type="PANTHER" id="PTHR13817">
    <property type="entry name" value="TITIN"/>
    <property type="match status" value="1"/>
</dbReference>
<dbReference type="EMBL" id="OU893348">
    <property type="protein sequence ID" value="CAH0752245.1"/>
    <property type="molecule type" value="Genomic_DNA"/>
</dbReference>
<feature type="signal peptide" evidence="11">
    <location>
        <begin position="1"/>
        <end position="18"/>
    </location>
</feature>
<accession>A0A9P0FY23</accession>
<dbReference type="PROSITE" id="PS50835">
    <property type="entry name" value="IG_LIKE"/>
    <property type="match status" value="3"/>
</dbReference>
<keyword evidence="6" id="KW-0393">Immunoglobulin domain</keyword>
<keyword evidence="4" id="KW-1015">Disulfide bond</keyword>
<evidence type="ECO:0000259" key="12">
    <source>
        <dbReference type="PROSITE" id="PS50835"/>
    </source>
</evidence>
<evidence type="ECO:0000259" key="13">
    <source>
        <dbReference type="PROSITE" id="PS50853"/>
    </source>
</evidence>
<dbReference type="GO" id="GO:0005576">
    <property type="term" value="C:extracellular region"/>
    <property type="evidence" value="ECO:0007669"/>
    <property type="project" value="UniProtKB-SubCell"/>
</dbReference>
<feature type="region of interest" description="Disordered" evidence="9">
    <location>
        <begin position="41"/>
        <end position="65"/>
    </location>
</feature>
<keyword evidence="15" id="KW-1185">Reference proteome</keyword>
<evidence type="ECO:0000256" key="6">
    <source>
        <dbReference type="ARBA" id="ARBA00023319"/>
    </source>
</evidence>
<keyword evidence="2" id="KW-0964">Secreted</keyword>
<dbReference type="InterPro" id="IPR003598">
    <property type="entry name" value="Ig_sub2"/>
</dbReference>
<keyword evidence="10" id="KW-0472">Membrane</keyword>
<dbReference type="SUPFAM" id="SSF48726">
    <property type="entry name" value="Immunoglobulin"/>
    <property type="match status" value="3"/>
</dbReference>
<feature type="domain" description="Fibronectin type-III" evidence="13">
    <location>
        <begin position="578"/>
        <end position="664"/>
    </location>
</feature>
<evidence type="ECO:0000256" key="11">
    <source>
        <dbReference type="SAM" id="SignalP"/>
    </source>
</evidence>
<keyword evidence="10" id="KW-1133">Transmembrane helix</keyword>
<dbReference type="Pfam" id="PF07679">
    <property type="entry name" value="I-set"/>
    <property type="match status" value="2"/>
</dbReference>
<dbReference type="Proteomes" id="UP001153714">
    <property type="component" value="Chromosome 17"/>
</dbReference>
<keyword evidence="3" id="KW-0677">Repeat</keyword>
<evidence type="ECO:0000313" key="15">
    <source>
        <dbReference type="Proteomes" id="UP001153714"/>
    </source>
</evidence>
<dbReference type="Gene3D" id="2.60.40.10">
    <property type="entry name" value="Immunoglobulins"/>
    <property type="match status" value="4"/>
</dbReference>
<keyword evidence="10" id="KW-0812">Transmembrane</keyword>
<dbReference type="FunFam" id="2.60.40.10:FF:000032">
    <property type="entry name" value="palladin isoform X1"/>
    <property type="match status" value="1"/>
</dbReference>
<evidence type="ECO:0000256" key="3">
    <source>
        <dbReference type="ARBA" id="ARBA00022737"/>
    </source>
</evidence>
<gene>
    <name evidence="14" type="ORF">DIATSA_LOCUS5371</name>
</gene>
<dbReference type="InterPro" id="IPR036179">
    <property type="entry name" value="Ig-like_dom_sf"/>
</dbReference>
<dbReference type="InterPro" id="IPR003599">
    <property type="entry name" value="Ig_sub"/>
</dbReference>
<dbReference type="CDD" id="cd00096">
    <property type="entry name" value="Ig"/>
    <property type="match status" value="3"/>
</dbReference>
<dbReference type="SUPFAM" id="SSF49265">
    <property type="entry name" value="Fibronectin type III"/>
    <property type="match status" value="2"/>
</dbReference>
<evidence type="ECO:0000256" key="7">
    <source>
        <dbReference type="ARBA" id="ARBA00061228"/>
    </source>
</evidence>
<evidence type="ECO:0000256" key="2">
    <source>
        <dbReference type="ARBA" id="ARBA00022525"/>
    </source>
</evidence>
<dbReference type="GO" id="GO:0030154">
    <property type="term" value="P:cell differentiation"/>
    <property type="evidence" value="ECO:0007669"/>
    <property type="project" value="UniProtKB-ARBA"/>
</dbReference>
<dbReference type="SMART" id="SM00406">
    <property type="entry name" value="IGv"/>
    <property type="match status" value="1"/>
</dbReference>
<feature type="chain" id="PRO_5040219239" description="Hemolin" evidence="11">
    <location>
        <begin position="19"/>
        <end position="872"/>
    </location>
</feature>
<dbReference type="Pfam" id="PF00041">
    <property type="entry name" value="fn3"/>
    <property type="match status" value="1"/>
</dbReference>
<dbReference type="PROSITE" id="PS50853">
    <property type="entry name" value="FN3"/>
    <property type="match status" value="1"/>
</dbReference>
<comment type="subcellular location">
    <subcellularLocation>
        <location evidence="1">Secreted</location>
    </subcellularLocation>
</comment>
<keyword evidence="11" id="KW-0732">Signal</keyword>
<dbReference type="CDD" id="cd00063">
    <property type="entry name" value="FN3"/>
    <property type="match status" value="1"/>
</dbReference>
<evidence type="ECO:0000256" key="8">
    <source>
        <dbReference type="ARBA" id="ARBA00068688"/>
    </source>
</evidence>
<dbReference type="InterPro" id="IPR013783">
    <property type="entry name" value="Ig-like_fold"/>
</dbReference>
<evidence type="ECO:0000256" key="5">
    <source>
        <dbReference type="ARBA" id="ARBA00023180"/>
    </source>
</evidence>
<evidence type="ECO:0000256" key="10">
    <source>
        <dbReference type="SAM" id="Phobius"/>
    </source>
</evidence>
<evidence type="ECO:0000256" key="1">
    <source>
        <dbReference type="ARBA" id="ARBA00004613"/>
    </source>
</evidence>
<comment type="similarity">
    <text evidence="7">Belongs to the hemolin family.</text>
</comment>
<evidence type="ECO:0000256" key="9">
    <source>
        <dbReference type="SAM" id="MobiDB-lite"/>
    </source>
</evidence>
<name>A0A9P0FY23_9NEOP</name>
<reference evidence="14" key="1">
    <citation type="submission" date="2021-12" db="EMBL/GenBank/DDBJ databases">
        <authorList>
            <person name="King R."/>
        </authorList>
    </citation>
    <scope>NUCLEOTIDE SEQUENCE</scope>
</reference>
<feature type="transmembrane region" description="Helical" evidence="10">
    <location>
        <begin position="837"/>
        <end position="861"/>
    </location>
</feature>
<dbReference type="AlphaFoldDB" id="A0A9P0FY23"/>
<dbReference type="PANTHER" id="PTHR13817:SF166">
    <property type="entry name" value="NEURONAL IGCAM-RELATED"/>
    <property type="match status" value="1"/>
</dbReference>
<evidence type="ECO:0000256" key="4">
    <source>
        <dbReference type="ARBA" id="ARBA00023157"/>
    </source>
</evidence>
<feature type="domain" description="Ig-like" evidence="12">
    <location>
        <begin position="204"/>
        <end position="290"/>
    </location>
</feature>
<dbReference type="SMART" id="SM00409">
    <property type="entry name" value="IG"/>
    <property type="match status" value="3"/>
</dbReference>
<dbReference type="InterPro" id="IPR036116">
    <property type="entry name" value="FN3_sf"/>
</dbReference>
<sequence>MAFIFLRLLVLGVIAAAAGDVQITWLTPPRGVVSCVVADEGRAQRRPPPPLDADDHPRSRVPRRLGGERVEVLRQRNGTEGVYQCSVAHQKGIVLGYPVHWKFASMHDQFTRHPENSTVSAGTPHVLTCEIPSSPPATVSWLRNGESLSKTERYIFLNTQLVFTEVRKEDAGVYKCKVTNKYLNKTRSSRAAWLKVVDPVDSEPGILPLQDEVNILAPRFSRVQLLCPVVGWPRPKITWEFTSPGSRTAILESVDEVLVLTSLEFDLEGVYRCTIDDYSHLIKVFSVTISEPVVITVPPVSKEVIRAGTVRFNCSASGKPAPTITWYKDGKLIHMGGRFNMRSSQSGNRYQMVVGGVTSADAGIYQCFASNNISMQSSWAVLSVTGEHTAAPPTIRCWPLGYAVLLRWAQPTADVMAYTVQTTLPVWPGTPHNNTEEIIPVTDPLTTYSFQVRAFIRGPGKNVATDMSDAVQCQGQGVPVHILKQNEEKIIVSWKDFAENTQGVAQWILQYRPVNSTEEHNITLPGEVFNYTLHVSPKESIEVRLLGSMSEDWLQQNLTLLPWTLASEQNDVGKTTMIPFDVRVSQIKQREFTVRWRHEGAETTFNVCVKTFDGARKCLESVNNTIIVDGLEPDTEYLVEVAAMSAGHKPGPSSIPVLITTALDGPDFFNNLAWKFVNSTTVRVSWNAPPGKYIVQYSSELNVPVDFWDTIETVTNTVLINNIDTTKDTFVMVSGYDPLVYSTVKTIPAQVPVSGVEWWWTPRGVGVRWEGEGRVLRYSQNLTRSVEHWPALEVPGTTVELTNLDPSLPTYVMVATLTGKRNEVFNIPVRPAESSSLYVGLGIGAGVFLACLLAVAAVCLWRRRKGTGTPLR</sequence>
<dbReference type="SMART" id="SM00060">
    <property type="entry name" value="FN3"/>
    <property type="match status" value="3"/>
</dbReference>
<dbReference type="OrthoDB" id="438268at2759"/>
<reference evidence="14" key="2">
    <citation type="submission" date="2022-10" db="EMBL/GenBank/DDBJ databases">
        <authorList>
            <consortium name="ENA_rothamsted_submissions"/>
            <consortium name="culmorum"/>
            <person name="King R."/>
        </authorList>
    </citation>
    <scope>NUCLEOTIDE SEQUENCE</scope>
</reference>